<name>A0ABS8W921_9GAMM</name>
<dbReference type="Proteomes" id="UP001201273">
    <property type="component" value="Unassembled WGS sequence"/>
</dbReference>
<organism evidence="1 2">
    <name type="scientific">Motilimonas cestriensis</name>
    <dbReference type="NCBI Taxonomy" id="2742685"/>
    <lineage>
        <taxon>Bacteria</taxon>
        <taxon>Pseudomonadati</taxon>
        <taxon>Pseudomonadota</taxon>
        <taxon>Gammaproteobacteria</taxon>
        <taxon>Alteromonadales</taxon>
        <taxon>Alteromonadales genera incertae sedis</taxon>
        <taxon>Motilimonas</taxon>
    </lineage>
</organism>
<proteinExistence type="predicted"/>
<sequence>MGYDLHITRKAEWFDEEGDEITLDEWRDFVKSSPDIRLDGYAEAELPNGTLRVESEGLSVWTGYSGHEKDGNMAWFDYFEGNIKVKNPDDEIIKKMYQIAVSLKAKVQGEEGEVYGEDGQSNWQELKAEGEAMCQATSKKWWQFWRR</sequence>
<keyword evidence="2" id="KW-1185">Reference proteome</keyword>
<comment type="caution">
    <text evidence="1">The sequence shown here is derived from an EMBL/GenBank/DDBJ whole genome shotgun (WGS) entry which is preliminary data.</text>
</comment>
<dbReference type="RefSeq" id="WP_233052478.1">
    <property type="nucleotide sequence ID" value="NZ_JAIMJA010000007.1"/>
</dbReference>
<dbReference type="EMBL" id="JAIMJA010000007">
    <property type="protein sequence ID" value="MCE2594970.1"/>
    <property type="molecule type" value="Genomic_DNA"/>
</dbReference>
<accession>A0ABS8W921</accession>
<evidence type="ECO:0000313" key="2">
    <source>
        <dbReference type="Proteomes" id="UP001201273"/>
    </source>
</evidence>
<gene>
    <name evidence="1" type="ORF">K6Y31_09090</name>
</gene>
<protein>
    <submittedName>
        <fullName evidence="1">Uncharacterized protein</fullName>
    </submittedName>
</protein>
<evidence type="ECO:0000313" key="1">
    <source>
        <dbReference type="EMBL" id="MCE2594970.1"/>
    </source>
</evidence>
<reference evidence="1 2" key="1">
    <citation type="journal article" date="2022" name="Environ. Microbiol. Rep.">
        <title>Eco-phylogenetic analyses reveal divergent evolution of vitamin B12 metabolism in the marine bacterial family 'Psychromonadaceae'.</title>
        <authorList>
            <person name="Jin X."/>
            <person name="Yang Y."/>
            <person name="Cao H."/>
            <person name="Gao B."/>
            <person name="Zhao Z."/>
        </authorList>
    </citation>
    <scope>NUCLEOTIDE SEQUENCE [LARGE SCALE GENOMIC DNA]</scope>
    <source>
        <strain evidence="1 2">MKS20</strain>
    </source>
</reference>